<sequence length="454" mass="47963">MREIFTALDGVVDGLHVAAATAVRGRGTFWPGPLDPQTLAVSSVGLAAASAEEFARRTGRRRRTVTARLPEVIATFGSISRLRIDGRPVAGFAPCSGFFPTADGWLRTHANYPHHRARLFDALDIDDDAALAPALAQLSSLEAESRIIRAGGVAAAVRDEAEWRRDATTTPGPWIHVHPHSTDVSSRTMAPRASRGPWRAAPPPRDAALPLKGIRVVSLTRVIAGPTAAKFLAALGADVLRIDPPALPELLGQHLDTDLGVRCTSRDLSSPASAAEFAEALDSADVLLTGYRPGSLTALGLGSAQIRERFPPLVHVELSAWEPSGPRAGQRGFDSIVQAATGVASHYGKHDDDGWRPGALPVQALDHATGYGMAAAACALLASVRAGHARLSLERTARVLLDAEHPHREEDGEAGLDSPTRSVTLSSARGTITCVPAPVRVDGRRPPVTPPIEC</sequence>
<dbReference type="EMBL" id="BJNW01000025">
    <property type="protein sequence ID" value="GED00183.1"/>
    <property type="molecule type" value="Genomic_DNA"/>
</dbReference>
<dbReference type="Proteomes" id="UP000315730">
    <property type="component" value="Unassembled WGS sequence"/>
</dbReference>
<comment type="caution">
    <text evidence="2">The sequence shown here is derived from an EMBL/GenBank/DDBJ whole genome shotgun (WGS) entry which is preliminary data.</text>
</comment>
<keyword evidence="3" id="KW-1185">Reference proteome</keyword>
<evidence type="ECO:0000313" key="3">
    <source>
        <dbReference type="Proteomes" id="UP000315730"/>
    </source>
</evidence>
<dbReference type="SUPFAM" id="SSF89796">
    <property type="entry name" value="CoA-transferase family III (CaiB/BaiF)"/>
    <property type="match status" value="2"/>
</dbReference>
<dbReference type="InterPro" id="IPR050509">
    <property type="entry name" value="CoA-transferase_III"/>
</dbReference>
<evidence type="ECO:0000313" key="2">
    <source>
        <dbReference type="EMBL" id="GED00183.1"/>
    </source>
</evidence>
<dbReference type="GO" id="GO:0003824">
    <property type="term" value="F:catalytic activity"/>
    <property type="evidence" value="ECO:0007669"/>
    <property type="project" value="InterPro"/>
</dbReference>
<dbReference type="PANTHER" id="PTHR48228">
    <property type="entry name" value="SUCCINYL-COA--D-CITRAMALATE COA-TRANSFERASE"/>
    <property type="match status" value="1"/>
</dbReference>
<dbReference type="STRING" id="1272.GCA_900014985_01101"/>
<reference evidence="2 3" key="1">
    <citation type="submission" date="2019-06" db="EMBL/GenBank/DDBJ databases">
        <title>Whole genome shotgun sequence of Kocuria varians NBRC 15358.</title>
        <authorList>
            <person name="Hosoyama A."/>
            <person name="Uohara A."/>
            <person name="Ohji S."/>
            <person name="Ichikawa N."/>
        </authorList>
    </citation>
    <scope>NUCLEOTIDE SEQUENCE [LARGE SCALE GENOMIC DNA]</scope>
    <source>
        <strain evidence="2 3">NBRC 15358</strain>
    </source>
</reference>
<dbReference type="RefSeq" id="WP_170221163.1">
    <property type="nucleotide sequence ID" value="NZ_BJNW01000025.1"/>
</dbReference>
<dbReference type="PANTHER" id="PTHR48228:SF4">
    <property type="entry name" value="BLR3030 PROTEIN"/>
    <property type="match status" value="1"/>
</dbReference>
<feature type="region of interest" description="Disordered" evidence="1">
    <location>
        <begin position="168"/>
        <end position="204"/>
    </location>
</feature>
<feature type="region of interest" description="Disordered" evidence="1">
    <location>
        <begin position="403"/>
        <end position="423"/>
    </location>
</feature>
<dbReference type="Gene3D" id="3.40.50.10540">
    <property type="entry name" value="Crotonobetainyl-coa:carnitine coa-transferase, domain 1"/>
    <property type="match status" value="1"/>
</dbReference>
<name>A0A4Y4D771_KOCVA</name>
<organism evidence="2 3">
    <name type="scientific">Kocuria varians</name>
    <name type="common">Micrococcus varians</name>
    <dbReference type="NCBI Taxonomy" id="1272"/>
    <lineage>
        <taxon>Bacteria</taxon>
        <taxon>Bacillati</taxon>
        <taxon>Actinomycetota</taxon>
        <taxon>Actinomycetes</taxon>
        <taxon>Micrococcales</taxon>
        <taxon>Micrococcaceae</taxon>
        <taxon>Kocuria</taxon>
    </lineage>
</organism>
<dbReference type="InterPro" id="IPR023606">
    <property type="entry name" value="CoA-Trfase_III_dom_1_sf"/>
</dbReference>
<dbReference type="AlphaFoldDB" id="A0A4Y4D771"/>
<dbReference type="InterPro" id="IPR003673">
    <property type="entry name" value="CoA-Trfase_fam_III"/>
</dbReference>
<protein>
    <submittedName>
        <fullName evidence="2">Putative L-carnitine dehydratase</fullName>
    </submittedName>
</protein>
<proteinExistence type="predicted"/>
<evidence type="ECO:0000256" key="1">
    <source>
        <dbReference type="SAM" id="MobiDB-lite"/>
    </source>
</evidence>
<dbReference type="Pfam" id="PF02515">
    <property type="entry name" value="CoA_transf_3"/>
    <property type="match status" value="1"/>
</dbReference>
<feature type="compositionally biased region" description="Low complexity" evidence="1">
    <location>
        <begin position="190"/>
        <end position="199"/>
    </location>
</feature>
<accession>A0A4Y4D771</accession>
<gene>
    <name evidence="2" type="ORF">KVA01_23370</name>
</gene>